<reference evidence="9 10" key="1">
    <citation type="submission" date="2024-10" db="EMBL/GenBank/DDBJ databases">
        <authorList>
            <person name="Kim D."/>
        </authorList>
    </citation>
    <scope>NUCLEOTIDE SEQUENCE [LARGE SCALE GENOMIC DNA]</scope>
    <source>
        <strain evidence="9">BH-2024</strain>
    </source>
</reference>
<keyword evidence="10" id="KW-1185">Reference proteome</keyword>
<evidence type="ECO:0000259" key="8">
    <source>
        <dbReference type="Pfam" id="PF08240"/>
    </source>
</evidence>
<dbReference type="GO" id="GO:0016491">
    <property type="term" value="F:oxidoreductase activity"/>
    <property type="evidence" value="ECO:0007669"/>
    <property type="project" value="UniProtKB-KW"/>
</dbReference>
<comment type="similarity">
    <text evidence="6">Belongs to the zinc-containing alcohol dehydrogenase family.</text>
</comment>
<dbReference type="Gene3D" id="3.40.50.720">
    <property type="entry name" value="NAD(P)-binding Rossmann-like Domain"/>
    <property type="match status" value="1"/>
</dbReference>
<dbReference type="InterPro" id="IPR002328">
    <property type="entry name" value="ADH_Zn_CS"/>
</dbReference>
<evidence type="ECO:0000256" key="2">
    <source>
        <dbReference type="ARBA" id="ARBA00022723"/>
    </source>
</evidence>
<dbReference type="Pfam" id="PF00107">
    <property type="entry name" value="ADH_zinc_N"/>
    <property type="match status" value="1"/>
</dbReference>
<proteinExistence type="inferred from homology"/>
<dbReference type="AlphaFoldDB" id="A0ABD2LZA3"/>
<dbReference type="FunFam" id="3.90.180.10:FF:000067">
    <property type="entry name" value="alcohol dehydrogenase 1-like isoform X1"/>
    <property type="match status" value="1"/>
</dbReference>
<dbReference type="InterPro" id="IPR013149">
    <property type="entry name" value="ADH-like_C"/>
</dbReference>
<dbReference type="PANTHER" id="PTHR43880">
    <property type="entry name" value="ALCOHOL DEHYDROGENASE"/>
    <property type="match status" value="1"/>
</dbReference>
<evidence type="ECO:0000313" key="9">
    <source>
        <dbReference type="EMBL" id="KAL3119574.1"/>
    </source>
</evidence>
<dbReference type="SUPFAM" id="SSF51735">
    <property type="entry name" value="NAD(P)-binding Rossmann-fold domains"/>
    <property type="match status" value="1"/>
</dbReference>
<dbReference type="PROSITE" id="PS00059">
    <property type="entry name" value="ADH_ZINC"/>
    <property type="match status" value="1"/>
</dbReference>
<evidence type="ECO:0000256" key="1">
    <source>
        <dbReference type="ARBA" id="ARBA00001947"/>
    </source>
</evidence>
<dbReference type="EMBL" id="JBICBT010000242">
    <property type="protein sequence ID" value="KAL3119574.1"/>
    <property type="molecule type" value="Genomic_DNA"/>
</dbReference>
<evidence type="ECO:0000256" key="5">
    <source>
        <dbReference type="ARBA" id="ARBA00023027"/>
    </source>
</evidence>
<dbReference type="FunFam" id="3.40.50.720:FF:000003">
    <property type="entry name" value="S-(hydroxymethyl)glutathione dehydrogenase"/>
    <property type="match status" value="1"/>
</dbReference>
<dbReference type="InterPro" id="IPR036291">
    <property type="entry name" value="NAD(P)-bd_dom_sf"/>
</dbReference>
<dbReference type="Pfam" id="PF08240">
    <property type="entry name" value="ADH_N"/>
    <property type="match status" value="1"/>
</dbReference>
<evidence type="ECO:0000256" key="4">
    <source>
        <dbReference type="ARBA" id="ARBA00023002"/>
    </source>
</evidence>
<evidence type="ECO:0000313" key="10">
    <source>
        <dbReference type="Proteomes" id="UP001620626"/>
    </source>
</evidence>
<dbReference type="InterPro" id="IPR011032">
    <property type="entry name" value="GroES-like_sf"/>
</dbReference>
<gene>
    <name evidence="9" type="ORF">niasHT_010160</name>
</gene>
<evidence type="ECO:0008006" key="11">
    <source>
        <dbReference type="Google" id="ProtNLM"/>
    </source>
</evidence>
<organism evidence="9 10">
    <name type="scientific">Heterodera trifolii</name>
    <dbReference type="NCBI Taxonomy" id="157864"/>
    <lineage>
        <taxon>Eukaryota</taxon>
        <taxon>Metazoa</taxon>
        <taxon>Ecdysozoa</taxon>
        <taxon>Nematoda</taxon>
        <taxon>Chromadorea</taxon>
        <taxon>Rhabditida</taxon>
        <taxon>Tylenchina</taxon>
        <taxon>Tylenchomorpha</taxon>
        <taxon>Tylenchoidea</taxon>
        <taxon>Heteroderidae</taxon>
        <taxon>Heteroderinae</taxon>
        <taxon>Heterodera</taxon>
    </lineage>
</organism>
<sequence length="379" mass="40964">MEDTAGKVITCHAAVAWEPNKPLAIEQIEVQPPKEGEVRIKMMYTAICHTDLFQVSGTDPDVKFPTIVGHEGAGVVESVGPGVESVRPGDHVIPVLLCQCRSCDICADPRANLCRKFLYNSDKQQVLYDGTTRFSCRGEQIYHFSGCSTFSEFTVCPEIAVAKIDPTVPLDKAALLGCGIATGYGSPVKGCPINEGSTVGVWGMGAVGLAVVMGARDKGAKRIVAIDVNPDRLKLAKMFGATDFVNPKELEEPLQQFLSKKFDGGLDYAFEATGKPEAITQAFESTKKCFGKTCILGVSGKDVSLSNGLLLQGRTVMGTFIGGLKTRDDIPILAEKYKDGKIQLDEFISWRCSLGQINEAWDKLQRGEGIRSMIAVSEE</sequence>
<dbReference type="PANTHER" id="PTHR43880:SF12">
    <property type="entry name" value="ALCOHOL DEHYDROGENASE CLASS-3"/>
    <property type="match status" value="1"/>
</dbReference>
<feature type="domain" description="Alcohol dehydrogenase-like N-terminal" evidence="8">
    <location>
        <begin position="35"/>
        <end position="164"/>
    </location>
</feature>
<evidence type="ECO:0000256" key="6">
    <source>
        <dbReference type="RuleBase" id="RU361277"/>
    </source>
</evidence>
<dbReference type="Proteomes" id="UP001620626">
    <property type="component" value="Unassembled WGS sequence"/>
</dbReference>
<dbReference type="InterPro" id="IPR013154">
    <property type="entry name" value="ADH-like_N"/>
</dbReference>
<dbReference type="Gene3D" id="3.90.180.10">
    <property type="entry name" value="Medium-chain alcohol dehydrogenases, catalytic domain"/>
    <property type="match status" value="1"/>
</dbReference>
<accession>A0ABD2LZA3</accession>
<keyword evidence="4" id="KW-0560">Oxidoreductase</keyword>
<evidence type="ECO:0000256" key="3">
    <source>
        <dbReference type="ARBA" id="ARBA00022833"/>
    </source>
</evidence>
<feature type="domain" description="Alcohol dehydrogenase-like C-terminal" evidence="7">
    <location>
        <begin position="206"/>
        <end position="331"/>
    </location>
</feature>
<protein>
    <recommendedName>
        <fullName evidence="11">Alcohol dehydrogenase</fullName>
    </recommendedName>
</protein>
<evidence type="ECO:0000259" key="7">
    <source>
        <dbReference type="Pfam" id="PF00107"/>
    </source>
</evidence>
<comment type="caution">
    <text evidence="9">The sequence shown here is derived from an EMBL/GenBank/DDBJ whole genome shotgun (WGS) entry which is preliminary data.</text>
</comment>
<comment type="cofactor">
    <cofactor evidence="1 6">
        <name>Zn(2+)</name>
        <dbReference type="ChEBI" id="CHEBI:29105"/>
    </cofactor>
</comment>
<keyword evidence="5" id="KW-0520">NAD</keyword>
<name>A0ABD2LZA3_9BILA</name>
<keyword evidence="2 6" id="KW-0479">Metal-binding</keyword>
<dbReference type="SUPFAM" id="SSF50129">
    <property type="entry name" value="GroES-like"/>
    <property type="match status" value="2"/>
</dbReference>
<keyword evidence="3 6" id="KW-0862">Zinc</keyword>
<dbReference type="GO" id="GO:0046872">
    <property type="term" value="F:metal ion binding"/>
    <property type="evidence" value="ECO:0007669"/>
    <property type="project" value="UniProtKB-KW"/>
</dbReference>